<reference evidence="1 2" key="1">
    <citation type="submission" date="2006-02" db="EMBL/GenBank/DDBJ databases">
        <authorList>
            <person name="Waterbury J."/>
            <person name="Ferriera S."/>
            <person name="Johnson J."/>
            <person name="Kravitz S."/>
            <person name="Halpern A."/>
            <person name="Remington K."/>
            <person name="Beeson K."/>
            <person name="Tran B."/>
            <person name="Rogers Y.-H."/>
            <person name="Friedman R."/>
            <person name="Venter J.C."/>
        </authorList>
    </citation>
    <scope>NUCLEOTIDE SEQUENCE [LARGE SCALE GENOMIC DNA]</scope>
    <source>
        <strain evidence="1 2">Nb-231</strain>
    </source>
</reference>
<dbReference type="HOGENOM" id="CLU_945311_0_0_6"/>
<keyword evidence="2" id="KW-1185">Reference proteome</keyword>
<name>A4BUR1_9GAMM</name>
<comment type="caution">
    <text evidence="1">The sequence shown here is derived from an EMBL/GenBank/DDBJ whole genome shotgun (WGS) entry which is preliminary data.</text>
</comment>
<accession>A4BUR1</accession>
<proteinExistence type="predicted"/>
<dbReference type="RefSeq" id="WP_004999216.1">
    <property type="nucleotide sequence ID" value="NZ_CH672427.1"/>
</dbReference>
<evidence type="ECO:0008006" key="3">
    <source>
        <dbReference type="Google" id="ProtNLM"/>
    </source>
</evidence>
<dbReference type="eggNOG" id="ENOG5030XNS">
    <property type="taxonomic scope" value="Bacteria"/>
</dbReference>
<dbReference type="Gene3D" id="2.170.15.10">
    <property type="entry name" value="Proaerolysin, chain A, domain 3"/>
    <property type="match status" value="1"/>
</dbReference>
<dbReference type="EMBL" id="AAOF01000020">
    <property type="protein sequence ID" value="EAR20515.1"/>
    <property type="molecule type" value="Genomic_DNA"/>
</dbReference>
<organism evidence="1 2">
    <name type="scientific">Nitrococcus mobilis Nb-231</name>
    <dbReference type="NCBI Taxonomy" id="314278"/>
    <lineage>
        <taxon>Bacteria</taxon>
        <taxon>Pseudomonadati</taxon>
        <taxon>Pseudomonadota</taxon>
        <taxon>Gammaproteobacteria</taxon>
        <taxon>Chromatiales</taxon>
        <taxon>Ectothiorhodospiraceae</taxon>
        <taxon>Nitrococcus</taxon>
    </lineage>
</organism>
<evidence type="ECO:0000313" key="1">
    <source>
        <dbReference type="EMBL" id="EAR20515.1"/>
    </source>
</evidence>
<sequence>MGISISIVAGHDKSASSVNATGTVQHVITDQERTTFHLGDKQLKDAVKAYFGKSPNDVYLHSPTPWGDLYKKYSWPQVQMILVVQSAEILGITSEPVIVKTQEFVNNSRQKGTFNVAITESVNNTTSSNWSTGGTLTIGQKFSYGVKFLGAGAEGETSLSYSQSWGVGGQESKSITVGSSSGVSVELDPGESVLAELSASRGVMKVRIRYNAYLIGNTAVNYNPTYKDHHFWSLGVAGVMAKGGITNSVQSTEDIEIGYYSNSKIELKDKATGALKAAYNMADAPGQSAAESRQPALDEA</sequence>
<dbReference type="SUPFAM" id="SSF56973">
    <property type="entry name" value="Aerolisin/ETX pore-forming domain"/>
    <property type="match status" value="1"/>
</dbReference>
<dbReference type="Proteomes" id="UP000003374">
    <property type="component" value="Unassembled WGS sequence"/>
</dbReference>
<evidence type="ECO:0000313" key="2">
    <source>
        <dbReference type="Proteomes" id="UP000003374"/>
    </source>
</evidence>
<dbReference type="STRING" id="314278.NB231_01653"/>
<gene>
    <name evidence="1" type="ORF">NB231_01653</name>
</gene>
<dbReference type="AlphaFoldDB" id="A4BUR1"/>
<dbReference type="OrthoDB" id="3668814at2"/>
<dbReference type="CDD" id="cd20235">
    <property type="entry name" value="PFM_spherulin-2a-like"/>
    <property type="match status" value="1"/>
</dbReference>
<protein>
    <recommendedName>
        <fullName evidence="3">Follicular epithelium yolk protein subunit</fullName>
    </recommendedName>
</protein>